<dbReference type="EMBL" id="KB309404">
    <property type="protein sequence ID" value="ELT94487.1"/>
    <property type="molecule type" value="Genomic_DNA"/>
</dbReference>
<dbReference type="OrthoDB" id="2556847at2759"/>
<dbReference type="SUPFAM" id="SSF81606">
    <property type="entry name" value="PP2C-like"/>
    <property type="match status" value="1"/>
</dbReference>
<dbReference type="STRING" id="283909.R7TLU4"/>
<dbReference type="Pfam" id="PF13672">
    <property type="entry name" value="PP2C_2"/>
    <property type="match status" value="1"/>
</dbReference>
<keyword evidence="4" id="KW-1185">Reference proteome</keyword>
<dbReference type="HOGENOM" id="CLU_1212426_0_0_1"/>
<organism evidence="2">
    <name type="scientific">Capitella teleta</name>
    <name type="common">Polychaete worm</name>
    <dbReference type="NCBI Taxonomy" id="283909"/>
    <lineage>
        <taxon>Eukaryota</taxon>
        <taxon>Metazoa</taxon>
        <taxon>Spiralia</taxon>
        <taxon>Lophotrochozoa</taxon>
        <taxon>Annelida</taxon>
        <taxon>Polychaeta</taxon>
        <taxon>Sedentaria</taxon>
        <taxon>Scolecida</taxon>
        <taxon>Capitellidae</taxon>
        <taxon>Capitella</taxon>
    </lineage>
</organism>
<evidence type="ECO:0000313" key="2">
    <source>
        <dbReference type="EMBL" id="ELT94487.1"/>
    </source>
</evidence>
<name>R7TLU4_CAPTE</name>
<dbReference type="InterPro" id="IPR036457">
    <property type="entry name" value="PPM-type-like_dom_sf"/>
</dbReference>
<reference evidence="2 4" key="2">
    <citation type="journal article" date="2013" name="Nature">
        <title>Insights into bilaterian evolution from three spiralian genomes.</title>
        <authorList>
            <person name="Simakov O."/>
            <person name="Marletaz F."/>
            <person name="Cho S.J."/>
            <person name="Edsinger-Gonzales E."/>
            <person name="Havlak P."/>
            <person name="Hellsten U."/>
            <person name="Kuo D.H."/>
            <person name="Larsson T."/>
            <person name="Lv J."/>
            <person name="Arendt D."/>
            <person name="Savage R."/>
            <person name="Osoegawa K."/>
            <person name="de Jong P."/>
            <person name="Grimwood J."/>
            <person name="Chapman J.A."/>
            <person name="Shapiro H."/>
            <person name="Aerts A."/>
            <person name="Otillar R.P."/>
            <person name="Terry A.Y."/>
            <person name="Boore J.L."/>
            <person name="Grigoriev I.V."/>
            <person name="Lindberg D.R."/>
            <person name="Seaver E.C."/>
            <person name="Weisblat D.A."/>
            <person name="Putnam N.H."/>
            <person name="Rokhsar D.S."/>
        </authorList>
    </citation>
    <scope>NUCLEOTIDE SEQUENCE</scope>
    <source>
        <strain evidence="2 4">I ESC-2004</strain>
    </source>
</reference>
<dbReference type="AlphaFoldDB" id="R7TLU4"/>
<dbReference type="OMA" id="PMKSAYS"/>
<feature type="domain" description="PPM-type phosphatase" evidence="1">
    <location>
        <begin position="17"/>
        <end position="235"/>
    </location>
</feature>
<feature type="non-terminal residue" evidence="2">
    <location>
        <position position="235"/>
    </location>
</feature>
<protein>
    <recommendedName>
        <fullName evidence="1">PPM-type phosphatase domain-containing protein</fullName>
    </recommendedName>
</protein>
<dbReference type="EMBL" id="AMQN01012258">
    <property type="status" value="NOT_ANNOTATED_CDS"/>
    <property type="molecule type" value="Genomic_DNA"/>
</dbReference>
<dbReference type="Gene3D" id="3.60.40.10">
    <property type="entry name" value="PPM-type phosphatase domain"/>
    <property type="match status" value="1"/>
</dbReference>
<sequence length="235" mass="25270">IADAPTWNCKSRKAYGICMSLYDQHPINGKISGDPIADSFAICARTNNALMIVADGVNWGEKSKMAARCAVYGCMHFMNQKLFHSTKPIKTTHVCLDNIYISESAFDLLLASLDTAHQKILDHDGGLTTLCAALVLPLKESKQFAVCIVNVGDSLAFVFSKNHGAREITTGSHDIQAERDIRDAGGALGPVNGTDPELHNLTCSMTVVDPGDIVYLTTDGISDNFDPVVTKLAVA</sequence>
<dbReference type="InterPro" id="IPR001932">
    <property type="entry name" value="PPM-type_phosphatase-like_dom"/>
</dbReference>
<evidence type="ECO:0000313" key="4">
    <source>
        <dbReference type="Proteomes" id="UP000014760"/>
    </source>
</evidence>
<reference evidence="3" key="3">
    <citation type="submission" date="2015-06" db="UniProtKB">
        <authorList>
            <consortium name="EnsemblMetazoa"/>
        </authorList>
    </citation>
    <scope>IDENTIFICATION</scope>
</reference>
<feature type="non-terminal residue" evidence="2">
    <location>
        <position position="1"/>
    </location>
</feature>
<dbReference type="Proteomes" id="UP000014760">
    <property type="component" value="Unassembled WGS sequence"/>
</dbReference>
<dbReference type="InterPro" id="IPR053287">
    <property type="entry name" value="PP2C-like_domain"/>
</dbReference>
<evidence type="ECO:0000313" key="3">
    <source>
        <dbReference type="EnsemblMetazoa" id="CapteP128291"/>
    </source>
</evidence>
<proteinExistence type="predicted"/>
<dbReference type="PROSITE" id="PS51746">
    <property type="entry name" value="PPM_2"/>
    <property type="match status" value="1"/>
</dbReference>
<accession>R7TLU4</accession>
<dbReference type="PANTHER" id="PTHR21586:SF0">
    <property type="entry name" value="PP2C-LIKE DOMAIN-CONTAINING PROTEIN CG9801"/>
    <property type="match status" value="1"/>
</dbReference>
<dbReference type="PANTHER" id="PTHR21586">
    <property type="entry name" value="TIPA"/>
    <property type="match status" value="1"/>
</dbReference>
<reference evidence="4" key="1">
    <citation type="submission" date="2012-12" db="EMBL/GenBank/DDBJ databases">
        <authorList>
            <person name="Hellsten U."/>
            <person name="Grimwood J."/>
            <person name="Chapman J.A."/>
            <person name="Shapiro H."/>
            <person name="Aerts A."/>
            <person name="Otillar R.P."/>
            <person name="Terry A.Y."/>
            <person name="Boore J.L."/>
            <person name="Simakov O."/>
            <person name="Marletaz F."/>
            <person name="Cho S.-J."/>
            <person name="Edsinger-Gonzales E."/>
            <person name="Havlak P."/>
            <person name="Kuo D.-H."/>
            <person name="Larsson T."/>
            <person name="Lv J."/>
            <person name="Arendt D."/>
            <person name="Savage R."/>
            <person name="Osoegawa K."/>
            <person name="de Jong P."/>
            <person name="Lindberg D.R."/>
            <person name="Seaver E.C."/>
            <person name="Weisblat D.A."/>
            <person name="Putnam N.H."/>
            <person name="Grigoriev I.V."/>
            <person name="Rokhsar D.S."/>
        </authorList>
    </citation>
    <scope>NUCLEOTIDE SEQUENCE</scope>
    <source>
        <strain evidence="4">I ESC-2004</strain>
    </source>
</reference>
<gene>
    <name evidence="2" type="ORF">CAPTEDRAFT_128291</name>
</gene>
<dbReference type="EnsemblMetazoa" id="CapteT128291">
    <property type="protein sequence ID" value="CapteP128291"/>
    <property type="gene ID" value="CapteG128291"/>
</dbReference>
<evidence type="ECO:0000259" key="1">
    <source>
        <dbReference type="PROSITE" id="PS51746"/>
    </source>
</evidence>